<evidence type="ECO:0000256" key="2">
    <source>
        <dbReference type="ARBA" id="ARBA00022723"/>
    </source>
</evidence>
<evidence type="ECO:0000256" key="1">
    <source>
        <dbReference type="ARBA" id="ARBA00004123"/>
    </source>
</evidence>
<dbReference type="AlphaFoldDB" id="A0AA88GCL1"/>
<accession>A0AA88GCL1</accession>
<dbReference type="Gene3D" id="2.130.10.30">
    <property type="entry name" value="Regulator of chromosome condensation 1/beta-lactamase-inhibitor protein II"/>
    <property type="match status" value="1"/>
</dbReference>
<dbReference type="Pfam" id="PF03604">
    <property type="entry name" value="Zn_ribbon_RPAB4"/>
    <property type="match status" value="1"/>
</dbReference>
<evidence type="ECO:0000256" key="5">
    <source>
        <dbReference type="ARBA" id="ARBA00025770"/>
    </source>
</evidence>
<name>A0AA88GCL1_NAELO</name>
<keyword evidence="3" id="KW-0862">Zinc</keyword>
<dbReference type="EMBL" id="PYSW02000048">
    <property type="protein sequence ID" value="KAG2374036.1"/>
    <property type="molecule type" value="Genomic_DNA"/>
</dbReference>
<dbReference type="GO" id="GO:0005666">
    <property type="term" value="C:RNA polymerase III complex"/>
    <property type="evidence" value="ECO:0007669"/>
    <property type="project" value="TreeGrafter"/>
</dbReference>
<dbReference type="GO" id="GO:0005736">
    <property type="term" value="C:RNA polymerase I complex"/>
    <property type="evidence" value="ECO:0007669"/>
    <property type="project" value="TreeGrafter"/>
</dbReference>
<dbReference type="SUPFAM" id="SSF63393">
    <property type="entry name" value="RNA polymerase subunits"/>
    <property type="match status" value="1"/>
</dbReference>
<dbReference type="SMART" id="SM00659">
    <property type="entry name" value="RPOLCX"/>
    <property type="match status" value="1"/>
</dbReference>
<evidence type="ECO:0000256" key="3">
    <source>
        <dbReference type="ARBA" id="ARBA00022833"/>
    </source>
</evidence>
<dbReference type="InterPro" id="IPR029040">
    <property type="entry name" value="RPABC4/Spt4"/>
</dbReference>
<dbReference type="RefSeq" id="XP_044543210.1">
    <property type="nucleotide sequence ID" value="XM_044686735.1"/>
</dbReference>
<comment type="subcellular location">
    <subcellularLocation>
        <location evidence="1">Nucleus</location>
    </subcellularLocation>
</comment>
<evidence type="ECO:0000313" key="7">
    <source>
        <dbReference type="EMBL" id="KAG2374036.1"/>
    </source>
</evidence>
<keyword evidence="2" id="KW-0479">Metal-binding</keyword>
<dbReference type="PANTHER" id="PTHR12056:SF2">
    <property type="entry name" value="GEO11084P1"/>
    <property type="match status" value="1"/>
</dbReference>
<dbReference type="FunFam" id="2.20.28.30:FF:000002">
    <property type="entry name" value="DNA-directed RNA polymerases II, IV and V subunit 12"/>
    <property type="match status" value="1"/>
</dbReference>
<dbReference type="Proteomes" id="UP000816034">
    <property type="component" value="Unassembled WGS sequence"/>
</dbReference>
<proteinExistence type="inferred from homology"/>
<dbReference type="GeneID" id="68103569"/>
<sequence>MNRFYVHYCGDVRLSGLRPCTFQEQDTLPNEDQECYDEYVNAIRGQFVELEYKDSLLDKDTSGWHTDHQKDHKSEHKESSLNISYICTGGEEISYTLLFLNGHEQEFFLLAASPGVDKLQKVYFTNLFLQMSQAQSNSTDSTANLFRGIREMKQIICNNKNSVVFEMLDGELYLFDVPKMKLFPFAVPHKKTIKRIGSGIMSPYILVNTMDTDEIMVLRTEEEEQDRKIIFSERPADIKFMKCCFEPIFIFVLKNNWMYAWKDGAHNMSFDFPDKTVSRLATGFESEGNVIGIDTGYAHVVVLLDNGAVYTRGLNNFGQCLDHNIHVLEFKKFVLTCPIVSVHCGSICTCVMTRNEIAFFGEVSGSFKKQSDLADEYKSFTSVCVRKKQFSDEQVSLGTWHGFIYRNSFQMKQFNTHFIRKLGERVNNDKLSDVIILTGYSPGNYASPGAVQTPGNYGTYSQYSPGAMSPSPPMTTSPGLSPGGAAMSPVATPNPFQETDYQARTGSSAAVTTTQPTVPSGRREKIVAVTYVCGHCAKLNTIKQDDVIRCRECGYRILYKQRTTRKIQFEAR</sequence>
<organism evidence="7 8">
    <name type="scientific">Naegleria lovaniensis</name>
    <name type="common">Amoeba</name>
    <dbReference type="NCBI Taxonomy" id="51637"/>
    <lineage>
        <taxon>Eukaryota</taxon>
        <taxon>Discoba</taxon>
        <taxon>Heterolobosea</taxon>
        <taxon>Tetramitia</taxon>
        <taxon>Eutetramitia</taxon>
        <taxon>Vahlkampfiidae</taxon>
        <taxon>Naegleria</taxon>
    </lineage>
</organism>
<dbReference type="GO" id="GO:0006351">
    <property type="term" value="P:DNA-templated transcription"/>
    <property type="evidence" value="ECO:0007669"/>
    <property type="project" value="InterPro"/>
</dbReference>
<protein>
    <submittedName>
        <fullName evidence="7">Uncharacterized protein</fullName>
    </submittedName>
</protein>
<dbReference type="InterPro" id="IPR039747">
    <property type="entry name" value="RPABC4"/>
</dbReference>
<evidence type="ECO:0000313" key="8">
    <source>
        <dbReference type="Proteomes" id="UP000816034"/>
    </source>
</evidence>
<dbReference type="InterPro" id="IPR006591">
    <property type="entry name" value="RNAP_P/RPABC4"/>
</dbReference>
<dbReference type="InterPro" id="IPR009091">
    <property type="entry name" value="RCC1/BLIP-II"/>
</dbReference>
<keyword evidence="8" id="KW-1185">Reference proteome</keyword>
<dbReference type="GO" id="GO:0003677">
    <property type="term" value="F:DNA binding"/>
    <property type="evidence" value="ECO:0007669"/>
    <property type="project" value="InterPro"/>
</dbReference>
<dbReference type="Pfam" id="PF13540">
    <property type="entry name" value="RCC1_2"/>
    <property type="match status" value="1"/>
</dbReference>
<dbReference type="GO" id="GO:0005665">
    <property type="term" value="C:RNA polymerase II, core complex"/>
    <property type="evidence" value="ECO:0007669"/>
    <property type="project" value="TreeGrafter"/>
</dbReference>
<reference evidence="7 8" key="1">
    <citation type="journal article" date="2018" name="BMC Genomics">
        <title>The genome of Naegleria lovaniensis, the basis for a comparative approach to unravel pathogenicity factors of the human pathogenic amoeba N. fowleri.</title>
        <authorList>
            <person name="Liechti N."/>
            <person name="Schurch N."/>
            <person name="Bruggmann R."/>
            <person name="Wittwer M."/>
        </authorList>
    </citation>
    <scope>NUCLEOTIDE SEQUENCE [LARGE SCALE GENOMIC DNA]</scope>
    <source>
        <strain evidence="7 8">ATCC 30569</strain>
    </source>
</reference>
<comment type="caution">
    <text evidence="7">The sequence shown here is derived from an EMBL/GenBank/DDBJ whole genome shotgun (WGS) entry which is preliminary data.</text>
</comment>
<dbReference type="GO" id="GO:0003899">
    <property type="term" value="F:DNA-directed RNA polymerase activity"/>
    <property type="evidence" value="ECO:0007669"/>
    <property type="project" value="InterPro"/>
</dbReference>
<comment type="similarity">
    <text evidence="5">Belongs to the archaeal Rpo12/eukaryotic RPC10 RNA polymerase subunit family.</text>
</comment>
<keyword evidence="4" id="KW-0539">Nucleus</keyword>
<evidence type="ECO:0000256" key="4">
    <source>
        <dbReference type="ARBA" id="ARBA00023242"/>
    </source>
</evidence>
<evidence type="ECO:0000256" key="6">
    <source>
        <dbReference type="SAM" id="MobiDB-lite"/>
    </source>
</evidence>
<dbReference type="SUPFAM" id="SSF50985">
    <property type="entry name" value="RCC1/BLIP-II"/>
    <property type="match status" value="1"/>
</dbReference>
<dbReference type="Gene3D" id="2.20.28.30">
    <property type="entry name" value="RNA polymerase ii, chain L"/>
    <property type="match status" value="1"/>
</dbReference>
<dbReference type="GO" id="GO:0008270">
    <property type="term" value="F:zinc ion binding"/>
    <property type="evidence" value="ECO:0007669"/>
    <property type="project" value="InterPro"/>
</dbReference>
<gene>
    <name evidence="7" type="ORF">C9374_011115</name>
</gene>
<dbReference type="PANTHER" id="PTHR12056">
    <property type="entry name" value="DNA-DIRECTED RNA POLYMERASES I, II, AND III"/>
    <property type="match status" value="1"/>
</dbReference>
<feature type="region of interest" description="Disordered" evidence="6">
    <location>
        <begin position="467"/>
        <end position="486"/>
    </location>
</feature>